<dbReference type="InterPro" id="IPR021833">
    <property type="entry name" value="DUF3425"/>
</dbReference>
<dbReference type="SMART" id="SM00066">
    <property type="entry name" value="GAL4"/>
    <property type="match status" value="1"/>
</dbReference>
<dbReference type="HOGENOM" id="CLU_031808_0_0_1"/>
<dbReference type="PROSITE" id="PS00463">
    <property type="entry name" value="ZN2_CY6_FUNGAL_1"/>
    <property type="match status" value="1"/>
</dbReference>
<dbReference type="InterPro" id="IPR036864">
    <property type="entry name" value="Zn2-C6_fun-type_DNA-bd_sf"/>
</dbReference>
<dbReference type="CDD" id="cd00067">
    <property type="entry name" value="GAL4"/>
    <property type="match status" value="1"/>
</dbReference>
<sequence>MPSPPRARPIKPAKDALPPKPAPSSKKKQTSGRISAACEACKKRKTKCTGGPPPCNLCENMGTECVIDLSLDMRRRAALQRTIDESKSYQETFYQLMDAVREGPSPRLDILSEIIQSNLSNQNATTALQQYLRGESDDPGSDHTMVSQDDVANPSTVDDGVGPDAMSVDGGSTAPAPIQPIKQEEMMNGVLKIEPPQSIPPVTERLKTRPESPEIGSLLMALKTCSISEGEEMLRRLISSTPLEASSSSPWSTTSTKSLLERVTSTSSSAGLAERSLWHPALQLRSPTTTTTFPESSKAEVKSVEARHTRRFSEVGPSSKRPDPNILHPQQQPFMMRRPSFPQPAHVDSDIPMFSTVAHPSPHAPYLELVETSTKMSDPAPPNRWDLSVARENHQSTRLRIPRHLVLPLIVPDDSYMSRTYTHYLQGAREMLGSGVPLSDVLGAGDEVPVDLFFRSRTDLDKFDCASWACEVSRSYETEVYARLGSAYMLTFLMRWLLVSTTENYHKVPDMVKPTPSQCMIPHIGAIETIPLAPVRDAAIHRLRDWLTPLIKCNWSVNWHHDMDAAVQQSPVTGARVLTPRFVEHVTDYDNWSVGGVFLKTFPEVAGKIKMHD</sequence>
<organism evidence="7 8">
    <name type="scientific">Exophiala oligosperma</name>
    <dbReference type="NCBI Taxonomy" id="215243"/>
    <lineage>
        <taxon>Eukaryota</taxon>
        <taxon>Fungi</taxon>
        <taxon>Dikarya</taxon>
        <taxon>Ascomycota</taxon>
        <taxon>Pezizomycotina</taxon>
        <taxon>Eurotiomycetes</taxon>
        <taxon>Chaetothyriomycetidae</taxon>
        <taxon>Chaetothyriales</taxon>
        <taxon>Herpotrichiellaceae</taxon>
        <taxon>Exophiala</taxon>
    </lineage>
</organism>
<dbReference type="EMBL" id="KN847339">
    <property type="protein sequence ID" value="KIW39851.1"/>
    <property type="molecule type" value="Genomic_DNA"/>
</dbReference>
<keyword evidence="4" id="KW-0539">Nucleus</keyword>
<dbReference type="PROSITE" id="PS50048">
    <property type="entry name" value="ZN2_CY6_FUNGAL_2"/>
    <property type="match status" value="1"/>
</dbReference>
<evidence type="ECO:0000313" key="7">
    <source>
        <dbReference type="EMBL" id="KIW39851.1"/>
    </source>
</evidence>
<dbReference type="OrthoDB" id="4356994at2759"/>
<protein>
    <recommendedName>
        <fullName evidence="6">Zn(2)-C6 fungal-type domain-containing protein</fullName>
    </recommendedName>
</protein>
<dbReference type="Proteomes" id="UP000053342">
    <property type="component" value="Unassembled WGS sequence"/>
</dbReference>
<evidence type="ECO:0000256" key="3">
    <source>
        <dbReference type="ARBA" id="ARBA00023163"/>
    </source>
</evidence>
<proteinExistence type="predicted"/>
<evidence type="ECO:0000313" key="8">
    <source>
        <dbReference type="Proteomes" id="UP000053342"/>
    </source>
</evidence>
<gene>
    <name evidence="7" type="ORF">PV06_08424</name>
</gene>
<keyword evidence="2" id="KW-0238">DNA-binding</keyword>
<dbReference type="RefSeq" id="XP_016260067.1">
    <property type="nucleotide sequence ID" value="XM_016409759.1"/>
</dbReference>
<feature type="region of interest" description="Disordered" evidence="5">
    <location>
        <begin position="287"/>
        <end position="325"/>
    </location>
</feature>
<evidence type="ECO:0000256" key="4">
    <source>
        <dbReference type="ARBA" id="ARBA00023242"/>
    </source>
</evidence>
<keyword evidence="3" id="KW-0804">Transcription</keyword>
<dbReference type="SUPFAM" id="SSF57701">
    <property type="entry name" value="Zn2/Cys6 DNA-binding domain"/>
    <property type="match status" value="1"/>
</dbReference>
<feature type="compositionally biased region" description="Basic and acidic residues" evidence="5">
    <location>
        <begin position="297"/>
        <end position="313"/>
    </location>
</feature>
<dbReference type="GeneID" id="27360498"/>
<evidence type="ECO:0000256" key="1">
    <source>
        <dbReference type="ARBA" id="ARBA00023015"/>
    </source>
</evidence>
<keyword evidence="8" id="KW-1185">Reference proteome</keyword>
<dbReference type="PANTHER" id="PTHR47256">
    <property type="entry name" value="ZN(II)2CYS6 TRANSCRIPTION FACTOR (EUROFUNG)-RELATED"/>
    <property type="match status" value="1"/>
</dbReference>
<evidence type="ECO:0000256" key="2">
    <source>
        <dbReference type="ARBA" id="ARBA00023125"/>
    </source>
</evidence>
<dbReference type="Pfam" id="PF00172">
    <property type="entry name" value="Zn_clus"/>
    <property type="match status" value="1"/>
</dbReference>
<dbReference type="Pfam" id="PF11905">
    <property type="entry name" value="DUF3425"/>
    <property type="match status" value="1"/>
</dbReference>
<dbReference type="AlphaFoldDB" id="A0A0D2AI77"/>
<evidence type="ECO:0000256" key="5">
    <source>
        <dbReference type="SAM" id="MobiDB-lite"/>
    </source>
</evidence>
<accession>A0A0D2AI77</accession>
<dbReference type="InterPro" id="IPR001138">
    <property type="entry name" value="Zn2Cys6_DnaBD"/>
</dbReference>
<keyword evidence="1" id="KW-0805">Transcription regulation</keyword>
<dbReference type="VEuPathDB" id="FungiDB:PV06_08424"/>
<dbReference type="Gene3D" id="4.10.240.10">
    <property type="entry name" value="Zn(2)-C6 fungal-type DNA-binding domain"/>
    <property type="match status" value="1"/>
</dbReference>
<feature type="region of interest" description="Disordered" evidence="5">
    <location>
        <begin position="1"/>
        <end position="34"/>
    </location>
</feature>
<dbReference type="PANTHER" id="PTHR47256:SF1">
    <property type="entry name" value="ZN(II)2CYS6 TRANSCRIPTION FACTOR (EUROFUNG)"/>
    <property type="match status" value="1"/>
</dbReference>
<feature type="region of interest" description="Disordered" evidence="5">
    <location>
        <begin position="133"/>
        <end position="177"/>
    </location>
</feature>
<reference evidence="7 8" key="1">
    <citation type="submission" date="2015-01" db="EMBL/GenBank/DDBJ databases">
        <title>The Genome Sequence of Exophiala oligosperma CBS72588.</title>
        <authorList>
            <consortium name="The Broad Institute Genomics Platform"/>
            <person name="Cuomo C."/>
            <person name="de Hoog S."/>
            <person name="Gorbushina A."/>
            <person name="Stielow B."/>
            <person name="Teixiera M."/>
            <person name="Abouelleil A."/>
            <person name="Chapman S.B."/>
            <person name="Priest M."/>
            <person name="Young S.K."/>
            <person name="Wortman J."/>
            <person name="Nusbaum C."/>
            <person name="Birren B."/>
        </authorList>
    </citation>
    <scope>NUCLEOTIDE SEQUENCE [LARGE SCALE GENOMIC DNA]</scope>
    <source>
        <strain evidence="7 8">CBS 72588</strain>
    </source>
</reference>
<dbReference type="InterPro" id="IPR053187">
    <property type="entry name" value="Notoamide_regulator"/>
</dbReference>
<dbReference type="STRING" id="215243.A0A0D2AI77"/>
<dbReference type="GO" id="GO:0008270">
    <property type="term" value="F:zinc ion binding"/>
    <property type="evidence" value="ECO:0007669"/>
    <property type="project" value="InterPro"/>
</dbReference>
<dbReference type="GO" id="GO:0003677">
    <property type="term" value="F:DNA binding"/>
    <property type="evidence" value="ECO:0007669"/>
    <property type="project" value="UniProtKB-KW"/>
</dbReference>
<feature type="domain" description="Zn(2)-C6 fungal-type" evidence="6">
    <location>
        <begin position="37"/>
        <end position="67"/>
    </location>
</feature>
<dbReference type="GO" id="GO:0000981">
    <property type="term" value="F:DNA-binding transcription factor activity, RNA polymerase II-specific"/>
    <property type="evidence" value="ECO:0007669"/>
    <property type="project" value="InterPro"/>
</dbReference>
<evidence type="ECO:0000259" key="6">
    <source>
        <dbReference type="PROSITE" id="PS50048"/>
    </source>
</evidence>
<name>A0A0D2AI77_9EURO</name>